<protein>
    <submittedName>
        <fullName evidence="3">Uncharacterized protein YndB with AHSA1/START domain</fullName>
    </submittedName>
</protein>
<evidence type="ECO:0000256" key="1">
    <source>
        <dbReference type="ARBA" id="ARBA00006817"/>
    </source>
</evidence>
<comment type="caution">
    <text evidence="3">The sequence shown here is derived from an EMBL/GenBank/DDBJ whole genome shotgun (WGS) entry which is preliminary data.</text>
</comment>
<dbReference type="SUPFAM" id="SSF55961">
    <property type="entry name" value="Bet v1-like"/>
    <property type="match status" value="1"/>
</dbReference>
<feature type="domain" description="Activator of Hsp90 ATPase homologue 1/2-like C-terminal" evidence="2">
    <location>
        <begin position="13"/>
        <end position="140"/>
    </location>
</feature>
<comment type="similarity">
    <text evidence="1">Belongs to the AHA1 family.</text>
</comment>
<accession>A0A7X0J2Z1</accession>
<dbReference type="RefSeq" id="WP_184624645.1">
    <property type="nucleotide sequence ID" value="NZ_JACHCC010000005.1"/>
</dbReference>
<dbReference type="Pfam" id="PF08327">
    <property type="entry name" value="AHSA1"/>
    <property type="match status" value="1"/>
</dbReference>
<sequence>MKHEPFVIERTYNAPVEKVWKAITDKDEMKQWYFDIAEFKPEKGFEFTFDAGDKNVMYTHLCKITEVIPHQKLSYSWAYQDFEGYTVVTFELFPEGDQTRLKLTHTGLETFPQGNPSFARESFAGGWTAIIGKSLKEFVEKV</sequence>
<organism evidence="3 4">
    <name type="scientific">Pedobacter cryoconitis</name>
    <dbReference type="NCBI Taxonomy" id="188932"/>
    <lineage>
        <taxon>Bacteria</taxon>
        <taxon>Pseudomonadati</taxon>
        <taxon>Bacteroidota</taxon>
        <taxon>Sphingobacteriia</taxon>
        <taxon>Sphingobacteriales</taxon>
        <taxon>Sphingobacteriaceae</taxon>
        <taxon>Pedobacter</taxon>
    </lineage>
</organism>
<evidence type="ECO:0000259" key="2">
    <source>
        <dbReference type="Pfam" id="PF08327"/>
    </source>
</evidence>
<evidence type="ECO:0000313" key="3">
    <source>
        <dbReference type="EMBL" id="MBB6499920.1"/>
    </source>
</evidence>
<name>A0A7X0J2Z1_9SPHI</name>
<dbReference type="AlphaFoldDB" id="A0A7X0J2Z1"/>
<reference evidence="3 4" key="1">
    <citation type="submission" date="2020-08" db="EMBL/GenBank/DDBJ databases">
        <title>Genomic Encyclopedia of Type Strains, Phase IV (KMG-V): Genome sequencing to study the core and pangenomes of soil and plant-associated prokaryotes.</title>
        <authorList>
            <person name="Whitman W."/>
        </authorList>
    </citation>
    <scope>NUCLEOTIDE SEQUENCE [LARGE SCALE GENOMIC DNA]</scope>
    <source>
        <strain evidence="3 4">M2T3</strain>
    </source>
</reference>
<dbReference type="Proteomes" id="UP000521017">
    <property type="component" value="Unassembled WGS sequence"/>
</dbReference>
<proteinExistence type="inferred from homology"/>
<evidence type="ECO:0000313" key="4">
    <source>
        <dbReference type="Proteomes" id="UP000521017"/>
    </source>
</evidence>
<dbReference type="CDD" id="cd07814">
    <property type="entry name" value="SRPBCC_CalC_Aha1-like"/>
    <property type="match status" value="1"/>
</dbReference>
<dbReference type="InterPro" id="IPR013538">
    <property type="entry name" value="ASHA1/2-like_C"/>
</dbReference>
<dbReference type="InterPro" id="IPR023393">
    <property type="entry name" value="START-like_dom_sf"/>
</dbReference>
<gene>
    <name evidence="3" type="ORF">HDF25_002064</name>
</gene>
<dbReference type="Gene3D" id="3.30.530.20">
    <property type="match status" value="1"/>
</dbReference>
<dbReference type="EMBL" id="JACHCC010000005">
    <property type="protein sequence ID" value="MBB6499920.1"/>
    <property type="molecule type" value="Genomic_DNA"/>
</dbReference>